<evidence type="ECO:0000256" key="2">
    <source>
        <dbReference type="ARBA" id="ARBA00022670"/>
    </source>
</evidence>
<evidence type="ECO:0000256" key="6">
    <source>
        <dbReference type="ARBA" id="ARBA00023049"/>
    </source>
</evidence>
<dbReference type="PANTHER" id="PTHR22726:SF1">
    <property type="entry name" value="METALLOENDOPEPTIDASE OMA1, MITOCHONDRIAL"/>
    <property type="match status" value="1"/>
</dbReference>
<evidence type="ECO:0000313" key="8">
    <source>
        <dbReference type="EMBL" id="ACK73985.1"/>
    </source>
</evidence>
<sequence>MKLFRNLGLLMLGMTIFLSLTLVFPLSPNYSQSPLSTDNCFKILAQADELFLAGQKEDAKALYRECKPDFPAQSAVAEIPEPVYKIEELGGGQRFWSQAQDGMQRNLDSKIYFNLVPLIQNYPQFVPAYEMLAKFCQKEAEFCEKSAKEGQPKNAVEVLEQATETFPDDTVLLRAKIDLMVESEQFLEASIAARQFTLVYSDSPEASEFEKLADKYLAAFKNNINEKLIGQTVVSVLVGAGGAILNNDPYQGLSGLQTVAMLLKGEKGFGAEVAGLYSNQYQGNGQLVDDPEVLKYVQGLAGRLTPYMGRNFDYEYYVVKDNNLNAFALPGGKIFVNTGAILKTQSEAELAGLLAHEISHAALSHGFQKVAQANLLGNFEQIIPVINRLSALVNAQFSQYSERQADILGTRVLALSGYSADGMRNLMVAIKKESGDRKTSYLDSHPAPGDRVQYLEKMIQDYKYNRYGYEGVKSHKAIQDRLLGSVPAS</sequence>
<evidence type="ECO:0000313" key="9">
    <source>
        <dbReference type="Proteomes" id="UP000002384"/>
    </source>
</evidence>
<dbReference type="InterPro" id="IPR051156">
    <property type="entry name" value="Mito/Outer_Membr_Metalloprot"/>
</dbReference>
<keyword evidence="9" id="KW-1185">Reference proteome</keyword>
<dbReference type="InterPro" id="IPR011990">
    <property type="entry name" value="TPR-like_helical_dom_sf"/>
</dbReference>
<dbReference type="Proteomes" id="UP000002384">
    <property type="component" value="Plasmid pP742402"/>
</dbReference>
<dbReference type="Gene3D" id="3.30.2010.10">
    <property type="entry name" value="Metalloproteases ('zincins'), catalytic domain"/>
    <property type="match status" value="1"/>
</dbReference>
<dbReference type="RefSeq" id="WP_012599492.1">
    <property type="nucleotide sequence ID" value="NC_011737.1"/>
</dbReference>
<dbReference type="InterPro" id="IPR001915">
    <property type="entry name" value="Peptidase_M48"/>
</dbReference>
<feature type="domain" description="Peptidase M48" evidence="7">
    <location>
        <begin position="311"/>
        <end position="458"/>
    </location>
</feature>
<dbReference type="GO" id="GO:0046872">
    <property type="term" value="F:metal ion binding"/>
    <property type="evidence" value="ECO:0007669"/>
    <property type="project" value="UniProtKB-KW"/>
</dbReference>
<accession>B7KMG3</accession>
<keyword evidence="5" id="KW-0862">Zinc</keyword>
<evidence type="ECO:0000256" key="3">
    <source>
        <dbReference type="ARBA" id="ARBA00022723"/>
    </source>
</evidence>
<evidence type="ECO:0000256" key="5">
    <source>
        <dbReference type="ARBA" id="ARBA00022833"/>
    </source>
</evidence>
<dbReference type="AlphaFoldDB" id="B7KMG3"/>
<keyword evidence="3" id="KW-0479">Metal-binding</keyword>
<dbReference type="EMBL" id="CP001293">
    <property type="protein sequence ID" value="ACK73985.1"/>
    <property type="molecule type" value="Genomic_DNA"/>
</dbReference>
<gene>
    <name evidence="8" type="ordered locus">PCC7424_5407</name>
</gene>
<dbReference type="Gene3D" id="1.25.40.10">
    <property type="entry name" value="Tetratricopeptide repeat domain"/>
    <property type="match status" value="1"/>
</dbReference>
<name>B7KMG3_GLOC7</name>
<dbReference type="GO" id="GO:0016020">
    <property type="term" value="C:membrane"/>
    <property type="evidence" value="ECO:0007669"/>
    <property type="project" value="TreeGrafter"/>
</dbReference>
<dbReference type="KEGG" id="cyc:PCC7424_5407"/>
<keyword evidence="6" id="KW-0482">Metalloprotease</keyword>
<evidence type="ECO:0000256" key="4">
    <source>
        <dbReference type="ARBA" id="ARBA00022801"/>
    </source>
</evidence>
<dbReference type="GO" id="GO:0051603">
    <property type="term" value="P:proteolysis involved in protein catabolic process"/>
    <property type="evidence" value="ECO:0007669"/>
    <property type="project" value="TreeGrafter"/>
</dbReference>
<geneLocation type="plasmid" evidence="8 9">
    <name>pP742402</name>
</geneLocation>
<reference evidence="9" key="1">
    <citation type="journal article" date="2011" name="MBio">
        <title>Novel metabolic attributes of the genus Cyanothece, comprising a group of unicellular nitrogen-fixing Cyanobacteria.</title>
        <authorList>
            <person name="Bandyopadhyay A."/>
            <person name="Elvitigala T."/>
            <person name="Welsh E."/>
            <person name="Stockel J."/>
            <person name="Liberton M."/>
            <person name="Min H."/>
            <person name="Sherman L.A."/>
            <person name="Pakrasi H.B."/>
        </authorList>
    </citation>
    <scope>NUCLEOTIDE SEQUENCE [LARGE SCALE GENOMIC DNA]</scope>
    <source>
        <strain evidence="9">PCC 7424</strain>
        <plasmid evidence="9">pP742402</plasmid>
    </source>
</reference>
<dbReference type="PANTHER" id="PTHR22726">
    <property type="entry name" value="METALLOENDOPEPTIDASE OMA1"/>
    <property type="match status" value="1"/>
</dbReference>
<keyword evidence="4" id="KW-0378">Hydrolase</keyword>
<dbReference type="GO" id="GO:0004222">
    <property type="term" value="F:metalloendopeptidase activity"/>
    <property type="evidence" value="ECO:0007669"/>
    <property type="project" value="InterPro"/>
</dbReference>
<protein>
    <submittedName>
        <fullName evidence="8">Peptidase M48 Ste24p</fullName>
    </submittedName>
</protein>
<evidence type="ECO:0000256" key="1">
    <source>
        <dbReference type="ARBA" id="ARBA00001947"/>
    </source>
</evidence>
<proteinExistence type="predicted"/>
<evidence type="ECO:0000259" key="7">
    <source>
        <dbReference type="Pfam" id="PF01435"/>
    </source>
</evidence>
<dbReference type="CDD" id="cd07333">
    <property type="entry name" value="M48C_bepA_like"/>
    <property type="match status" value="1"/>
</dbReference>
<keyword evidence="2" id="KW-0645">Protease</keyword>
<dbReference type="Pfam" id="PF01435">
    <property type="entry name" value="Peptidase_M48"/>
    <property type="match status" value="1"/>
</dbReference>
<dbReference type="OrthoDB" id="9810445at2"/>
<organism evidence="8 9">
    <name type="scientific">Gloeothece citriformis (strain PCC 7424)</name>
    <name type="common">Cyanothece sp. (strain PCC 7424)</name>
    <dbReference type="NCBI Taxonomy" id="65393"/>
    <lineage>
        <taxon>Bacteria</taxon>
        <taxon>Bacillati</taxon>
        <taxon>Cyanobacteriota</taxon>
        <taxon>Cyanophyceae</taxon>
        <taxon>Oscillatoriophycideae</taxon>
        <taxon>Chroococcales</taxon>
        <taxon>Aphanothecaceae</taxon>
        <taxon>Gloeothece</taxon>
        <taxon>Gloeothece citriformis</taxon>
    </lineage>
</organism>
<dbReference type="HOGENOM" id="CLU_023737_1_0_3"/>
<keyword evidence="8" id="KW-0614">Plasmid</keyword>
<comment type="cofactor">
    <cofactor evidence="1">
        <name>Zn(2+)</name>
        <dbReference type="ChEBI" id="CHEBI:29105"/>
    </cofactor>
</comment>